<dbReference type="Proteomes" id="UP000480854">
    <property type="component" value="Unassembled WGS sequence"/>
</dbReference>
<gene>
    <name evidence="2" type="ORF">DS843_18715</name>
</gene>
<accession>A0A9W7TUQ3</accession>
<keyword evidence="3" id="KW-1185">Reference proteome</keyword>
<evidence type="ECO:0000256" key="1">
    <source>
        <dbReference type="SAM" id="MobiDB-lite"/>
    </source>
</evidence>
<reference evidence="2 3" key="1">
    <citation type="submission" date="2018-07" db="EMBL/GenBank/DDBJ databases">
        <title>Genome sequence of Azospirillum sp. ATCC 49961.</title>
        <authorList>
            <person name="Sant'Anna F.H."/>
            <person name="Baldani J.I."/>
            <person name="Zilli J.E."/>
            <person name="Reis V.M."/>
            <person name="Hartmann A."/>
            <person name="Cruz L."/>
            <person name="de Souza E.M."/>
            <person name="de Oliveira Pedrosa F."/>
            <person name="Passaglia L.M.P."/>
        </authorList>
    </citation>
    <scope>NUCLEOTIDE SEQUENCE [LARGE SCALE GENOMIC DNA]</scope>
    <source>
        <strain evidence="2 3">ATCC 49961</strain>
    </source>
</reference>
<protein>
    <submittedName>
        <fullName evidence="2">Uncharacterized protein</fullName>
    </submittedName>
</protein>
<sequence>MSASINALFSATTASATATAAKWKPAGGTAEAEGAWKASPSSGSAAGAGVLAALKGADGDSVELSGLAKSLTGVAGKVFASIGSKGRAMLDDLVKSGRMKEEDVAMGLRSLATEAVKNRFMKERPRDEEDQAWAEKGALASKAISVKMERMDKAMAAMNEVRTAAMAAFETDGDAEALQATMAPAHERFRAETADIDREMMETAGGNPNEVMGKVFGHFLKKGDTEFRKLDFGAEAEGGEGGLLEPDDAKGKAAADQLRELGFTAKLYGRGLSEYAANVNIPGIGRGQLDPNRPMPEEFEPSAKEEAEAAGLPPPQVPVTVLTATDTSGLQGFAKVVAEARSSLDATYTAMAKEGKGVNYSDPTGKDVDRLFGGFDRRSLYAIASNADGAFSKNEQKAAQSIMARQQKEAMDAADPTGTDKAAAYRAGVKFLDEAGEEEKASVNWSVQRAVLQYSYETTAKETGAPMQRLGYGSALASVLKDALEAQGTRPADALKAVGGKPFGGETTGYVSDLKGLSLFQSFLPNLSVRGGGPMSVTV</sequence>
<organism evidence="2 3">
    <name type="scientific">Roseomonas genomospecies 6</name>
    <dbReference type="NCBI Taxonomy" id="214106"/>
    <lineage>
        <taxon>Bacteria</taxon>
        <taxon>Pseudomonadati</taxon>
        <taxon>Pseudomonadota</taxon>
        <taxon>Alphaproteobacteria</taxon>
        <taxon>Acetobacterales</taxon>
        <taxon>Roseomonadaceae</taxon>
        <taxon>Roseomonas</taxon>
    </lineage>
</organism>
<dbReference type="OrthoDB" id="7302449at2"/>
<feature type="region of interest" description="Disordered" evidence="1">
    <location>
        <begin position="287"/>
        <end position="315"/>
    </location>
</feature>
<proteinExistence type="predicted"/>
<comment type="caution">
    <text evidence="2">The sequence shown here is derived from an EMBL/GenBank/DDBJ whole genome shotgun (WGS) entry which is preliminary data.</text>
</comment>
<evidence type="ECO:0000313" key="3">
    <source>
        <dbReference type="Proteomes" id="UP000480854"/>
    </source>
</evidence>
<name>A0A9W7TUQ3_9PROT</name>
<dbReference type="AlphaFoldDB" id="A0A9W7TUQ3"/>
<dbReference type="RefSeq" id="WP_149470377.1">
    <property type="nucleotide sequence ID" value="NZ_QOKW01000015.1"/>
</dbReference>
<dbReference type="EMBL" id="QOKW01000015">
    <property type="protein sequence ID" value="KAA0678784.1"/>
    <property type="molecule type" value="Genomic_DNA"/>
</dbReference>
<evidence type="ECO:0000313" key="2">
    <source>
        <dbReference type="EMBL" id="KAA0678784.1"/>
    </source>
</evidence>